<evidence type="ECO:0000313" key="1">
    <source>
        <dbReference type="EMBL" id="MBB6734843.1"/>
    </source>
</evidence>
<organism evidence="1 2">
    <name type="scientific">Cohnella zeiphila</name>
    <dbReference type="NCBI Taxonomy" id="2761120"/>
    <lineage>
        <taxon>Bacteria</taxon>
        <taxon>Bacillati</taxon>
        <taxon>Bacillota</taxon>
        <taxon>Bacilli</taxon>
        <taxon>Bacillales</taxon>
        <taxon>Paenibacillaceae</taxon>
        <taxon>Cohnella</taxon>
    </lineage>
</organism>
<dbReference type="EMBL" id="JACJVO010000038">
    <property type="protein sequence ID" value="MBB6734843.1"/>
    <property type="molecule type" value="Genomic_DNA"/>
</dbReference>
<protein>
    <submittedName>
        <fullName evidence="1">Uncharacterized protein</fullName>
    </submittedName>
</protein>
<name>A0A7X0W0A1_9BACL</name>
<dbReference type="AlphaFoldDB" id="A0A7X0W0A1"/>
<proteinExistence type="predicted"/>
<dbReference type="Proteomes" id="UP000564644">
    <property type="component" value="Unassembled WGS sequence"/>
</dbReference>
<accession>A0A7X0W0A1</accession>
<dbReference type="RefSeq" id="WP_185132507.1">
    <property type="nucleotide sequence ID" value="NZ_JACJVO010000038.1"/>
</dbReference>
<keyword evidence="2" id="KW-1185">Reference proteome</keyword>
<sequence length="134" mass="15272">MTFSLQPLAISFIKRMILLFIGLSKTVAQKFGKQGVVPVASMCVLSQKQLAFQKPFRFLDMTRVASQGMPQIIIKAFGYRRLEHKLLQFRRLPQKDAVQKQIMHLGFKRTESCGWAHETRFAPVNAGNIALHGR</sequence>
<evidence type="ECO:0000313" key="2">
    <source>
        <dbReference type="Proteomes" id="UP000564644"/>
    </source>
</evidence>
<comment type="caution">
    <text evidence="1">The sequence shown here is derived from an EMBL/GenBank/DDBJ whole genome shotgun (WGS) entry which is preliminary data.</text>
</comment>
<gene>
    <name evidence="1" type="ORF">H7C18_28425</name>
</gene>
<reference evidence="1 2" key="1">
    <citation type="submission" date="2020-08" db="EMBL/GenBank/DDBJ databases">
        <title>Cohnella phylogeny.</title>
        <authorList>
            <person name="Dunlap C."/>
        </authorList>
    </citation>
    <scope>NUCLEOTIDE SEQUENCE [LARGE SCALE GENOMIC DNA]</scope>
    <source>
        <strain evidence="1 2">CBP 2801</strain>
    </source>
</reference>